<comment type="subcellular location">
    <subcellularLocation>
        <location evidence="1">Membrane</location>
        <topology evidence="1">Multi-pass membrane protein</topology>
    </subcellularLocation>
</comment>
<evidence type="ECO:0000256" key="3">
    <source>
        <dbReference type="ARBA" id="ARBA00022989"/>
    </source>
</evidence>
<protein>
    <recommendedName>
        <fullName evidence="6">TM2 domain-containing protein</fullName>
    </recommendedName>
</protein>
<sequence length="141" mass="15273">MTNTSHKNKTLATLLAVVLGGPGIHRFYLYGPRDFWAWNYVAAFLLFVCALVLAQGPHSLGITLLTLFPISIFAGWIEAMVIGLTPDKKWDARHNANSARASASGWPLVLLLVLTFACGFTTFIVCIARATDLFLTGGAFG</sequence>
<dbReference type="Pfam" id="PF05154">
    <property type="entry name" value="TM2"/>
    <property type="match status" value="1"/>
</dbReference>
<keyword evidence="4 5" id="KW-0472">Membrane</keyword>
<evidence type="ECO:0000256" key="5">
    <source>
        <dbReference type="SAM" id="Phobius"/>
    </source>
</evidence>
<dbReference type="GO" id="GO:0016020">
    <property type="term" value="C:membrane"/>
    <property type="evidence" value="ECO:0007669"/>
    <property type="project" value="UniProtKB-SubCell"/>
</dbReference>
<dbReference type="EMBL" id="CU207211">
    <property type="protein sequence ID" value="CAL62941.1"/>
    <property type="molecule type" value="Genomic_DNA"/>
</dbReference>
<accession>A4G8V4</accession>
<dbReference type="KEGG" id="har:HEAR2827"/>
<keyword evidence="8" id="KW-1185">Reference proteome</keyword>
<dbReference type="Proteomes" id="UP000006697">
    <property type="component" value="Chromosome"/>
</dbReference>
<gene>
    <name evidence="7" type="ordered locus">HEAR2827</name>
</gene>
<evidence type="ECO:0000256" key="2">
    <source>
        <dbReference type="ARBA" id="ARBA00022692"/>
    </source>
</evidence>
<feature type="transmembrane region" description="Helical" evidence="5">
    <location>
        <begin position="105"/>
        <end position="128"/>
    </location>
</feature>
<feature type="domain" description="TM2" evidence="6">
    <location>
        <begin position="6"/>
        <end position="48"/>
    </location>
</feature>
<evidence type="ECO:0000259" key="6">
    <source>
        <dbReference type="Pfam" id="PF05154"/>
    </source>
</evidence>
<proteinExistence type="predicted"/>
<dbReference type="InterPro" id="IPR007829">
    <property type="entry name" value="TM2"/>
</dbReference>
<keyword evidence="2 5" id="KW-0812">Transmembrane</keyword>
<dbReference type="STRING" id="204773.HEAR2827"/>
<keyword evidence="3 5" id="KW-1133">Transmembrane helix</keyword>
<dbReference type="HOGENOM" id="CLU_119469_0_0_4"/>
<feature type="transmembrane region" description="Helical" evidence="5">
    <location>
        <begin position="61"/>
        <end position="85"/>
    </location>
</feature>
<evidence type="ECO:0000313" key="7">
    <source>
        <dbReference type="EMBL" id="CAL62941.1"/>
    </source>
</evidence>
<dbReference type="OrthoDB" id="8702870at2"/>
<dbReference type="AlphaFoldDB" id="A4G8V4"/>
<dbReference type="eggNOG" id="COG2314">
    <property type="taxonomic scope" value="Bacteria"/>
</dbReference>
<organism evidence="7 8">
    <name type="scientific">Herminiimonas arsenicoxydans</name>
    <dbReference type="NCBI Taxonomy" id="204773"/>
    <lineage>
        <taxon>Bacteria</taxon>
        <taxon>Pseudomonadati</taxon>
        <taxon>Pseudomonadota</taxon>
        <taxon>Betaproteobacteria</taxon>
        <taxon>Burkholderiales</taxon>
        <taxon>Oxalobacteraceae</taxon>
        <taxon>Herminiimonas</taxon>
    </lineage>
</organism>
<name>A4G8V4_HERAR</name>
<evidence type="ECO:0000313" key="8">
    <source>
        <dbReference type="Proteomes" id="UP000006697"/>
    </source>
</evidence>
<feature type="transmembrane region" description="Helical" evidence="5">
    <location>
        <begin position="36"/>
        <end position="54"/>
    </location>
</feature>
<evidence type="ECO:0000256" key="1">
    <source>
        <dbReference type="ARBA" id="ARBA00004141"/>
    </source>
</evidence>
<reference evidence="7 8" key="1">
    <citation type="journal article" date="2007" name="PLoS Genet.">
        <title>A tale of two oxidation states: bacterial colonization of arsenic-rich environments.</title>
        <authorList>
            <person name="Muller D."/>
            <person name="Medigue C."/>
            <person name="Koechler S."/>
            <person name="Barbe V."/>
            <person name="Barakat M."/>
            <person name="Talla E."/>
            <person name="Bonnefoy V."/>
            <person name="Krin E."/>
            <person name="Arsene-Ploetze F."/>
            <person name="Carapito C."/>
            <person name="Chandler M."/>
            <person name="Cournoyer B."/>
            <person name="Cruveiller S."/>
            <person name="Dossat C."/>
            <person name="Duval S."/>
            <person name="Heymann M."/>
            <person name="Leize E."/>
            <person name="Lieutaud A."/>
            <person name="Lievremont D."/>
            <person name="Makita Y."/>
            <person name="Mangenot S."/>
            <person name="Nitschke W."/>
            <person name="Ortet P."/>
            <person name="Perdrial N."/>
            <person name="Schoepp B."/>
            <person name="Siguier N."/>
            <person name="Simeonova D.D."/>
            <person name="Rouy Z."/>
            <person name="Segurens B."/>
            <person name="Turlin E."/>
            <person name="Vallenet D."/>
            <person name="Van Dorsselaer A."/>
            <person name="Weiss S."/>
            <person name="Weissenbach J."/>
            <person name="Lett M.C."/>
            <person name="Danchin A."/>
            <person name="Bertin P.N."/>
        </authorList>
    </citation>
    <scope>NUCLEOTIDE SEQUENCE [LARGE SCALE GENOMIC DNA]</scope>
    <source>
        <strain evidence="8">ULPAs1</strain>
    </source>
</reference>
<evidence type="ECO:0000256" key="4">
    <source>
        <dbReference type="ARBA" id="ARBA00023136"/>
    </source>
</evidence>